<protein>
    <submittedName>
        <fullName evidence="2">Pectinesterase QRT1-like</fullName>
    </submittedName>
</protein>
<dbReference type="Proteomes" id="UP000790787">
    <property type="component" value="Chromosome 10"/>
</dbReference>
<dbReference type="RefSeq" id="XP_075079221.1">
    <property type="nucleotide sequence ID" value="XM_075223120.1"/>
</dbReference>
<name>A0AC58S2K9_TOBAC</name>
<organism evidence="1 2">
    <name type="scientific">Nicotiana tabacum</name>
    <name type="common">Common tobacco</name>
    <dbReference type="NCBI Taxonomy" id="4097"/>
    <lineage>
        <taxon>Eukaryota</taxon>
        <taxon>Viridiplantae</taxon>
        <taxon>Streptophyta</taxon>
        <taxon>Embryophyta</taxon>
        <taxon>Tracheophyta</taxon>
        <taxon>Spermatophyta</taxon>
        <taxon>Magnoliopsida</taxon>
        <taxon>eudicotyledons</taxon>
        <taxon>Gunneridae</taxon>
        <taxon>Pentapetalae</taxon>
        <taxon>asterids</taxon>
        <taxon>lamiids</taxon>
        <taxon>Solanales</taxon>
        <taxon>Solanaceae</taxon>
        <taxon>Nicotianoideae</taxon>
        <taxon>Nicotianeae</taxon>
        <taxon>Nicotiana</taxon>
    </lineage>
</organism>
<sequence length="326" mass="36997">MNLRNFIDIWSLIIFFLFLANTRVIFAQRYITWDDIKVDYNSLDLTNERSRKSQGVIVVDQHGNGDSITAQGAVDMVPLHNSQRVRIFIRPGTYRDKDKNGNVLGTYNTATVAVESDYFCATGITIENTVVALPQYNDMQAVALRLAGERAMLYKVRMLGSQDTLLDESGSHYFYKCYIQGSVEFICGNARSLYQGCDLYSVAEDNIGISGAIAAHQRNSADEDTGFSFVDCKISGSGSILLGRAWGEYSRIIYSNCYFDRLISPEGWFDWNQLSRRKHAVFGEYKFRGRGANRKGRVEWSKSLNKTQAQPFFNTKFIGGEQWLRV</sequence>
<evidence type="ECO:0000313" key="1">
    <source>
        <dbReference type="Proteomes" id="UP000790787"/>
    </source>
</evidence>
<accession>A0AC58S2K9</accession>
<proteinExistence type="predicted"/>
<evidence type="ECO:0000313" key="2">
    <source>
        <dbReference type="RefSeq" id="XP_075079221.1"/>
    </source>
</evidence>
<reference evidence="2" key="2">
    <citation type="submission" date="2025-08" db="UniProtKB">
        <authorList>
            <consortium name="RefSeq"/>
        </authorList>
    </citation>
    <scope>IDENTIFICATION</scope>
    <source>
        <tissue evidence="2">Leaf</tissue>
    </source>
</reference>
<reference evidence="1" key="1">
    <citation type="journal article" date="2014" name="Nat. Commun.">
        <title>The tobacco genome sequence and its comparison with those of tomato and potato.</title>
        <authorList>
            <person name="Sierro N."/>
            <person name="Battey J.N."/>
            <person name="Ouadi S."/>
            <person name="Bakaher N."/>
            <person name="Bovet L."/>
            <person name="Willig A."/>
            <person name="Goepfert S."/>
            <person name="Peitsch M.C."/>
            <person name="Ivanov N.V."/>
        </authorList>
    </citation>
    <scope>NUCLEOTIDE SEQUENCE [LARGE SCALE GENOMIC DNA]</scope>
</reference>
<keyword evidence="1" id="KW-1185">Reference proteome</keyword>
<gene>
    <name evidence="2" type="primary">LOC107824925</name>
</gene>